<accession>A0A1H0JXM6</accession>
<name>A0A1H0JXM6_9SPHI</name>
<dbReference type="Proteomes" id="UP000183200">
    <property type="component" value="Unassembled WGS sequence"/>
</dbReference>
<dbReference type="OrthoDB" id="8779193at2"/>
<reference evidence="2" key="1">
    <citation type="submission" date="2016-10" db="EMBL/GenBank/DDBJ databases">
        <authorList>
            <person name="Varghese N."/>
            <person name="Submissions S."/>
        </authorList>
    </citation>
    <scope>NUCLEOTIDE SEQUENCE [LARGE SCALE GENOMIC DNA]</scope>
    <source>
        <strain evidence="2">DSM 19110</strain>
    </source>
</reference>
<keyword evidence="2" id="KW-1185">Reference proteome</keyword>
<sequence>MRANLTREDFEEWLFAMSEKLEEFTNFFEQETSKKLSYSPQSIDDVEEWLLVKFSSTEEILKAEHQYTLDLVSRYIGETFRENLRGKWDIDLEHEKDIYYHLPVVVADKGSRPIAPYPLITASVNKRGGSYIGAVLNHALRGGN</sequence>
<dbReference type="AlphaFoldDB" id="A0A1H0JXM6"/>
<evidence type="ECO:0000313" key="2">
    <source>
        <dbReference type="Proteomes" id="UP000183200"/>
    </source>
</evidence>
<evidence type="ECO:0000313" key="1">
    <source>
        <dbReference type="EMBL" id="SDO48407.1"/>
    </source>
</evidence>
<gene>
    <name evidence="1" type="ORF">SAMN05421820_115108</name>
</gene>
<proteinExistence type="predicted"/>
<dbReference type="RefSeq" id="WP_074612647.1">
    <property type="nucleotide sequence ID" value="NZ_FNGY01000015.1"/>
</dbReference>
<organism evidence="1 2">
    <name type="scientific">Pedobacter steynii</name>
    <dbReference type="NCBI Taxonomy" id="430522"/>
    <lineage>
        <taxon>Bacteria</taxon>
        <taxon>Pseudomonadati</taxon>
        <taxon>Bacteroidota</taxon>
        <taxon>Sphingobacteriia</taxon>
        <taxon>Sphingobacteriales</taxon>
        <taxon>Sphingobacteriaceae</taxon>
        <taxon>Pedobacter</taxon>
    </lineage>
</organism>
<dbReference type="EMBL" id="FNGY01000015">
    <property type="protein sequence ID" value="SDO48407.1"/>
    <property type="molecule type" value="Genomic_DNA"/>
</dbReference>
<protein>
    <submittedName>
        <fullName evidence="1">Uncharacterized protein</fullName>
    </submittedName>
</protein>